<evidence type="ECO:0000313" key="1">
    <source>
        <dbReference type="EMBL" id="SPQ00956.1"/>
    </source>
</evidence>
<dbReference type="GO" id="GO:0006313">
    <property type="term" value="P:DNA transposition"/>
    <property type="evidence" value="ECO:0007669"/>
    <property type="project" value="InterPro"/>
</dbReference>
<dbReference type="SUPFAM" id="SSF143422">
    <property type="entry name" value="Transposase IS200-like"/>
    <property type="match status" value="1"/>
</dbReference>
<protein>
    <recommendedName>
        <fullName evidence="3">Transposase IS200-like domain-containing protein</fullName>
    </recommendedName>
</protein>
<evidence type="ECO:0008006" key="3">
    <source>
        <dbReference type="Google" id="ProtNLM"/>
    </source>
</evidence>
<dbReference type="GO" id="GO:0004803">
    <property type="term" value="F:transposase activity"/>
    <property type="evidence" value="ECO:0007669"/>
    <property type="project" value="InterPro"/>
</dbReference>
<dbReference type="EMBL" id="OUUY01000085">
    <property type="protein sequence ID" value="SPQ00956.1"/>
    <property type="molecule type" value="Genomic_DNA"/>
</dbReference>
<reference evidence="2" key="1">
    <citation type="submission" date="2018-03" db="EMBL/GenBank/DDBJ databases">
        <authorList>
            <person name="Zecchin S."/>
        </authorList>
    </citation>
    <scope>NUCLEOTIDE SEQUENCE [LARGE SCALE GENOMIC DNA]</scope>
</reference>
<accession>A0A2U3QHS0</accession>
<name>A0A2U3QHS0_9BACT</name>
<evidence type="ECO:0000313" key="2">
    <source>
        <dbReference type="Proteomes" id="UP000245125"/>
    </source>
</evidence>
<keyword evidence="2" id="KW-1185">Reference proteome</keyword>
<organism evidence="1 2">
    <name type="scientific">Candidatus Sulfobium mesophilum</name>
    <dbReference type="NCBI Taxonomy" id="2016548"/>
    <lineage>
        <taxon>Bacteria</taxon>
        <taxon>Pseudomonadati</taxon>
        <taxon>Nitrospirota</taxon>
        <taxon>Nitrospiria</taxon>
        <taxon>Nitrospirales</taxon>
        <taxon>Nitrospiraceae</taxon>
        <taxon>Candidatus Sulfobium</taxon>
    </lineage>
</organism>
<dbReference type="InterPro" id="IPR036515">
    <property type="entry name" value="Transposase_17_sf"/>
</dbReference>
<dbReference type="Gene3D" id="3.30.70.1290">
    <property type="entry name" value="Transposase IS200-like"/>
    <property type="match status" value="1"/>
</dbReference>
<gene>
    <name evidence="1" type="ORF">NBG4_390020</name>
</gene>
<dbReference type="GO" id="GO:0003677">
    <property type="term" value="F:DNA binding"/>
    <property type="evidence" value="ECO:0007669"/>
    <property type="project" value="InterPro"/>
</dbReference>
<dbReference type="AlphaFoldDB" id="A0A2U3QHS0"/>
<proteinExistence type="predicted"/>
<sequence length="129" mass="14860">MTVCAWQRGCLFGSVAGEMVNISDYGKIIVDVWNKLPERFQSVELDEFVIMPNHLHGIIKIVGADLCVCPYVEDEQTKKGRTRRFAPTTNGTMVQNHDNQRIYPRHQRTRMGTVQRQIVAAQLLRTRYP</sequence>
<dbReference type="Proteomes" id="UP000245125">
    <property type="component" value="Unassembled WGS sequence"/>
</dbReference>